<dbReference type="AlphaFoldDB" id="A0A934QHI5"/>
<sequence length="79" mass="8474">MSDTRFRPATTADPREAFKALARLLARDYARELIAQHLTDGAARPPANDAGPVDTAPYDPAGQRDGLASEYEIGSTDEA</sequence>
<accession>A0A934QHI5</accession>
<name>A0A934QHI5_9PROT</name>
<reference evidence="2" key="1">
    <citation type="submission" date="2017-08" db="EMBL/GenBank/DDBJ databases">
        <authorList>
            <person name="Imhoff J.F."/>
            <person name="Rahn T."/>
            <person name="Kuenzel S."/>
            <person name="Neulinger S.C."/>
        </authorList>
    </citation>
    <scope>NUCLEOTIDE SEQUENCE</scope>
    <source>
        <strain evidence="2">DSM 9154</strain>
    </source>
</reference>
<dbReference type="EMBL" id="NRRE01000017">
    <property type="protein sequence ID" value="MBK1696630.1"/>
    <property type="molecule type" value="Genomic_DNA"/>
</dbReference>
<dbReference type="Proteomes" id="UP000778970">
    <property type="component" value="Unassembled WGS sequence"/>
</dbReference>
<proteinExistence type="predicted"/>
<evidence type="ECO:0000313" key="3">
    <source>
        <dbReference type="Proteomes" id="UP000778970"/>
    </source>
</evidence>
<evidence type="ECO:0008006" key="4">
    <source>
        <dbReference type="Google" id="ProtNLM"/>
    </source>
</evidence>
<keyword evidence="3" id="KW-1185">Reference proteome</keyword>
<feature type="region of interest" description="Disordered" evidence="1">
    <location>
        <begin position="38"/>
        <end position="79"/>
    </location>
</feature>
<evidence type="ECO:0000256" key="1">
    <source>
        <dbReference type="SAM" id="MobiDB-lite"/>
    </source>
</evidence>
<organism evidence="2 3">
    <name type="scientific">Rhodovibrio salinarum</name>
    <dbReference type="NCBI Taxonomy" id="1087"/>
    <lineage>
        <taxon>Bacteria</taxon>
        <taxon>Pseudomonadati</taxon>
        <taxon>Pseudomonadota</taxon>
        <taxon>Alphaproteobacteria</taxon>
        <taxon>Rhodospirillales</taxon>
        <taxon>Rhodovibrionaceae</taxon>
        <taxon>Rhodovibrio</taxon>
    </lineage>
</organism>
<gene>
    <name evidence="2" type="ORF">CKO21_05165</name>
</gene>
<comment type="caution">
    <text evidence="2">The sequence shown here is derived from an EMBL/GenBank/DDBJ whole genome shotgun (WGS) entry which is preliminary data.</text>
</comment>
<protein>
    <recommendedName>
        <fullName evidence="4">Transposase, Mutator family</fullName>
    </recommendedName>
</protein>
<dbReference type="RefSeq" id="WP_027289475.1">
    <property type="nucleotide sequence ID" value="NZ_NRRE01000017.1"/>
</dbReference>
<evidence type="ECO:0000313" key="2">
    <source>
        <dbReference type="EMBL" id="MBK1696630.1"/>
    </source>
</evidence>
<reference evidence="2" key="2">
    <citation type="journal article" date="2020" name="Microorganisms">
        <title>Osmotic Adaptation and Compatible Solute Biosynthesis of Phototrophic Bacteria as Revealed from Genome Analyses.</title>
        <authorList>
            <person name="Imhoff J.F."/>
            <person name="Rahn T."/>
            <person name="Kunzel S."/>
            <person name="Keller A."/>
            <person name="Neulinger S.C."/>
        </authorList>
    </citation>
    <scope>NUCLEOTIDE SEQUENCE</scope>
    <source>
        <strain evidence="2">DSM 9154</strain>
    </source>
</reference>